<reference evidence="2" key="1">
    <citation type="submission" date="2013-05" db="EMBL/GenBank/DDBJ databases">
        <authorList>
            <person name="Yim A.K.Y."/>
            <person name="Chan T.F."/>
            <person name="Ji K.M."/>
            <person name="Liu X.Y."/>
            <person name="Zhou J.W."/>
            <person name="Li R.Q."/>
            <person name="Yang K.Y."/>
            <person name="Li J."/>
            <person name="Li M."/>
            <person name="Law P.T.W."/>
            <person name="Wu Y.L."/>
            <person name="Cai Z.L."/>
            <person name="Qin H."/>
            <person name="Bao Y."/>
            <person name="Leung R.K.K."/>
            <person name="Ng P.K.S."/>
            <person name="Zou J."/>
            <person name="Zhong X.J."/>
            <person name="Ran P.X."/>
            <person name="Zhong N.S."/>
            <person name="Liu Z.G."/>
            <person name="Tsui S.K.W."/>
        </authorList>
    </citation>
    <scope>NUCLEOTIDE SEQUENCE</scope>
    <source>
        <strain evidence="2">Derf</strain>
        <tissue evidence="2">Whole organism</tissue>
    </source>
</reference>
<dbReference type="PANTHER" id="PTHR22806:SF0">
    <property type="entry name" value="NUCLEOPORIN NUP37"/>
    <property type="match status" value="1"/>
</dbReference>
<comment type="caution">
    <text evidence="2">The sequence shown here is derived from an EMBL/GenBank/DDBJ whole genome shotgun (WGS) entry which is preliminary data.</text>
</comment>
<reference evidence="1" key="3">
    <citation type="journal article" date="2021" name="World Allergy Organ. J.">
        <title>Chromosome-level assembly of Dermatophagoides farinae genome and transcriptome reveals two novel allergens Der f 37 and Der f 39.</title>
        <authorList>
            <person name="Chen J."/>
            <person name="Cai Z."/>
            <person name="Fan D."/>
            <person name="Hu J."/>
            <person name="Hou Y."/>
            <person name="He Y."/>
            <person name="Zhang Z."/>
            <person name="Zhao Z."/>
            <person name="Gao P."/>
            <person name="Hu W."/>
            <person name="Sun J."/>
            <person name="Li J."/>
            <person name="Ji K."/>
        </authorList>
    </citation>
    <scope>NUCLEOTIDE SEQUENCE</scope>
    <source>
        <strain evidence="1">JKM2019</strain>
    </source>
</reference>
<dbReference type="SUPFAM" id="SSF50978">
    <property type="entry name" value="WD40 repeat-like"/>
    <property type="match status" value="1"/>
</dbReference>
<dbReference type="GO" id="GO:0031080">
    <property type="term" value="C:nuclear pore outer ring"/>
    <property type="evidence" value="ECO:0007669"/>
    <property type="project" value="InterPro"/>
</dbReference>
<dbReference type="SMART" id="SM00320">
    <property type="entry name" value="WD40"/>
    <property type="match status" value="4"/>
</dbReference>
<dbReference type="OrthoDB" id="340259at2759"/>
<reference evidence="1" key="2">
    <citation type="submission" date="2020-06" db="EMBL/GenBank/DDBJ databases">
        <authorList>
            <person name="Ji K."/>
            <person name="Li J."/>
        </authorList>
    </citation>
    <scope>NUCLEOTIDE SEQUENCE</scope>
    <source>
        <strain evidence="1">JKM2019</strain>
        <tissue evidence="1">Whole body</tissue>
    </source>
</reference>
<reference evidence="2" key="4">
    <citation type="journal article" date="2022" name="Res Sq">
        <title>Comparative Genomics Reveals Insights into the Divergent Evolution of Astigmatic Mites and Household Pest Adaptations.</title>
        <authorList>
            <person name="Xiong Q."/>
            <person name="Wan A.T.-Y."/>
            <person name="Liu X.-Y."/>
            <person name="Fung C.S.-H."/>
            <person name="Xiao X."/>
            <person name="Malainual N."/>
            <person name="Hou J."/>
            <person name="Wang L."/>
            <person name="Wang M."/>
            <person name="Yang K."/>
            <person name="Cui Y."/>
            <person name="Leung E."/>
            <person name="Nong W."/>
            <person name="Shin S.-K."/>
            <person name="Au S."/>
            <person name="Jeong K.Y."/>
            <person name="Chew F.T."/>
            <person name="Hui J."/>
            <person name="Leung T.F."/>
            <person name="Tungtrongchitr A."/>
            <person name="Zhong N."/>
            <person name="Liu Z."/>
            <person name="Tsui S."/>
        </authorList>
    </citation>
    <scope>NUCLEOTIDE SEQUENCE</scope>
    <source>
        <strain evidence="2">Derf</strain>
        <tissue evidence="2">Whole organism</tissue>
    </source>
</reference>
<dbReference type="PANTHER" id="PTHR22806">
    <property type="entry name" value="NUCLEOPORIN NUP37 P37 -RELATED"/>
    <property type="match status" value="1"/>
</dbReference>
<dbReference type="InterPro" id="IPR001680">
    <property type="entry name" value="WD40_rpt"/>
</dbReference>
<dbReference type="InterPro" id="IPR036322">
    <property type="entry name" value="WD40_repeat_dom_sf"/>
</dbReference>
<proteinExistence type="predicted"/>
<dbReference type="Proteomes" id="UP000828236">
    <property type="component" value="Unassembled WGS sequence"/>
</dbReference>
<name>A0A922HSE0_DERFA</name>
<protein>
    <submittedName>
        <fullName evidence="2">Nucleoporin Nup37</fullName>
    </submittedName>
</protein>
<organism evidence="2 3">
    <name type="scientific">Dermatophagoides farinae</name>
    <name type="common">American house dust mite</name>
    <dbReference type="NCBI Taxonomy" id="6954"/>
    <lineage>
        <taxon>Eukaryota</taxon>
        <taxon>Metazoa</taxon>
        <taxon>Ecdysozoa</taxon>
        <taxon>Arthropoda</taxon>
        <taxon>Chelicerata</taxon>
        <taxon>Arachnida</taxon>
        <taxon>Acari</taxon>
        <taxon>Acariformes</taxon>
        <taxon>Sarcoptiformes</taxon>
        <taxon>Astigmata</taxon>
        <taxon>Psoroptidia</taxon>
        <taxon>Analgoidea</taxon>
        <taxon>Pyroglyphidae</taxon>
        <taxon>Dermatophagoidinae</taxon>
        <taxon>Dermatophagoides</taxon>
    </lineage>
</organism>
<dbReference type="AlphaFoldDB" id="A0A922HSE0"/>
<evidence type="ECO:0000313" key="2">
    <source>
        <dbReference type="EMBL" id="KAH9506386.1"/>
    </source>
</evidence>
<sequence length="368" mass="41692">MIGQKLTNFSPFPNVVSSSMNNNKIQNFYEEFHIDLKQATEKTINSVQFCPFDGATDILACCVRERIFIYRISLIQTISGNDDKSGDGTEFDYQFIYNYICGSKCSSLVFGPKTDFSQQAQHGFLSLAIATEDFGILLLNQTIQYDDDSQNNDAEQQFFAGHINHINDMAFEPISGEQLASTGDDCLCIIRSLRNEQSMDGKNVAAKIMLSSPGVSVKWHRTEPNKLLVAEKKGMIRFYDTITHVAVMSFDCNCYPLTSSDWCSENNLFIGCASDRNLFFWDTSLTSLPIKILKTDFEGLSEFSFYDSKLIAYRARPYSFLTVKNFITNQTFIERNLIAGRGISWNRSMPLLAVGGPKYVHLFKFNVF</sequence>
<dbReference type="Proteomes" id="UP000790347">
    <property type="component" value="Unassembled WGS sequence"/>
</dbReference>
<dbReference type="Gene3D" id="2.130.10.10">
    <property type="entry name" value="YVTN repeat-like/Quinoprotein amine dehydrogenase"/>
    <property type="match status" value="1"/>
</dbReference>
<evidence type="ECO:0000313" key="1">
    <source>
        <dbReference type="EMBL" id="KAH7643543.1"/>
    </source>
</evidence>
<dbReference type="EMBL" id="ASGP02000005">
    <property type="protein sequence ID" value="KAH9506386.1"/>
    <property type="molecule type" value="Genomic_DNA"/>
</dbReference>
<dbReference type="InterPro" id="IPR015943">
    <property type="entry name" value="WD40/YVTN_repeat-like_dom_sf"/>
</dbReference>
<accession>A0A922HSE0</accession>
<keyword evidence="3" id="KW-1185">Reference proteome</keyword>
<dbReference type="InterPro" id="IPR037626">
    <property type="entry name" value="NUP37"/>
</dbReference>
<dbReference type="EMBL" id="SDOV01000002">
    <property type="protein sequence ID" value="KAH7643543.1"/>
    <property type="molecule type" value="Genomic_DNA"/>
</dbReference>
<evidence type="ECO:0000313" key="3">
    <source>
        <dbReference type="Proteomes" id="UP000790347"/>
    </source>
</evidence>
<gene>
    <name evidence="2" type="primary">NUP37</name>
    <name evidence="2" type="ORF">DERF_011124</name>
    <name evidence="1" type="ORF">HUG17_5905</name>
</gene>